<evidence type="ECO:0000259" key="3">
    <source>
        <dbReference type="PROSITE" id="PS51059"/>
    </source>
</evidence>
<accession>A0A2J8R0H3</accession>
<name>A0A2J8R0H3_PONAB</name>
<proteinExistence type="inferred from homology"/>
<comment type="similarity">
    <text evidence="1">Belongs to the ARTD/PARP family.</text>
</comment>
<dbReference type="PROSITE" id="PS51059">
    <property type="entry name" value="PARP_CATALYTIC"/>
    <property type="match status" value="1"/>
</dbReference>
<dbReference type="EMBL" id="NDHI03003884">
    <property type="protein sequence ID" value="PNJ02012.1"/>
    <property type="molecule type" value="Genomic_DNA"/>
</dbReference>
<dbReference type="GO" id="GO:0005737">
    <property type="term" value="C:cytoplasm"/>
    <property type="evidence" value="ECO:0007669"/>
    <property type="project" value="TreeGrafter"/>
</dbReference>
<dbReference type="InterPro" id="IPR058904">
    <property type="entry name" value="PARP4_MVP-ID"/>
</dbReference>
<dbReference type="GO" id="GO:0003950">
    <property type="term" value="F:NAD+ poly-ADP-ribosyltransferase activity"/>
    <property type="evidence" value="ECO:0007669"/>
    <property type="project" value="InterPro"/>
</dbReference>
<dbReference type="AlphaFoldDB" id="A0A2J8R0H3"/>
<feature type="non-terminal residue" evidence="4">
    <location>
        <position position="261"/>
    </location>
</feature>
<evidence type="ECO:0000256" key="2">
    <source>
        <dbReference type="SAM" id="MobiDB-lite"/>
    </source>
</evidence>
<dbReference type="PANTHER" id="PTHR46530">
    <property type="entry name" value="PROTEIN MONO-ADP-RIBOSYLTRANSFERASE PARP4"/>
    <property type="match status" value="1"/>
</dbReference>
<dbReference type="InterPro" id="IPR012317">
    <property type="entry name" value="Poly(ADP-ribose)pol_cat_dom"/>
</dbReference>
<evidence type="ECO:0000313" key="4">
    <source>
        <dbReference type="EMBL" id="PNJ02012.1"/>
    </source>
</evidence>
<dbReference type="PANTHER" id="PTHR46530:SF1">
    <property type="entry name" value="PROTEIN MONO-ADP-RIBOSYLTRANSFERASE PARP4"/>
    <property type="match status" value="1"/>
</dbReference>
<dbReference type="Gene3D" id="3.90.228.10">
    <property type="match status" value="1"/>
</dbReference>
<protein>
    <recommendedName>
        <fullName evidence="3">PARP catalytic domain-containing protein</fullName>
    </recommendedName>
</protein>
<sequence>MDLHKKDFSLTEAPPGYDSVHGVSQTASVTTDFEDDEFVVYKTNQVKMKYIIKFPMPGDQIKDFHPSDHTELEEYRPEFSNFSKDEDYQLPDAKTSSSTKAGLQDASGNLVPLEDVHIKGRIIDTVAQMIHKLATRDLIRDYKDGILHENETSHEMKKQTLKSLIIKLSKENSLIIQFTSFMAVEKRDENESPFPDIRKVSELIAKEDVDFLPYMSWQGEPQGAVRNQDGFWKLTPQLGFILNLNTNALHSFLKQKGIQSL</sequence>
<comment type="caution">
    <text evidence="4">The sequence shown here is derived from an EMBL/GenBank/DDBJ whole genome shotgun (WGS) entry which is preliminary data.</text>
</comment>
<dbReference type="SUPFAM" id="SSF56399">
    <property type="entry name" value="ADP-ribosylation"/>
    <property type="match status" value="1"/>
</dbReference>
<gene>
    <name evidence="4" type="ORF">CR201_G0055188</name>
</gene>
<organism evidence="4">
    <name type="scientific">Pongo abelii</name>
    <name type="common">Sumatran orangutan</name>
    <name type="synonym">Pongo pygmaeus abelii</name>
    <dbReference type="NCBI Taxonomy" id="9601"/>
    <lineage>
        <taxon>Eukaryota</taxon>
        <taxon>Metazoa</taxon>
        <taxon>Chordata</taxon>
        <taxon>Craniata</taxon>
        <taxon>Vertebrata</taxon>
        <taxon>Euteleostomi</taxon>
        <taxon>Mammalia</taxon>
        <taxon>Eutheria</taxon>
        <taxon>Euarchontoglires</taxon>
        <taxon>Primates</taxon>
        <taxon>Haplorrhini</taxon>
        <taxon>Catarrhini</taxon>
        <taxon>Hominidae</taxon>
        <taxon>Pongo</taxon>
    </lineage>
</organism>
<feature type="region of interest" description="Disordered" evidence="2">
    <location>
        <begin position="83"/>
        <end position="104"/>
    </location>
</feature>
<evidence type="ECO:0000256" key="1">
    <source>
        <dbReference type="ARBA" id="ARBA00024347"/>
    </source>
</evidence>
<feature type="domain" description="PARP catalytic" evidence="3">
    <location>
        <begin position="1"/>
        <end position="63"/>
    </location>
</feature>
<dbReference type="InterPro" id="IPR031273">
    <property type="entry name" value="PARP4"/>
</dbReference>
<dbReference type="Pfam" id="PF26156">
    <property type="entry name" value="PARP4_MVP-ID"/>
    <property type="match status" value="1"/>
</dbReference>
<reference evidence="4" key="1">
    <citation type="submission" date="2017-12" db="EMBL/GenBank/DDBJ databases">
        <title>High-resolution comparative analysis of great ape genomes.</title>
        <authorList>
            <person name="Pollen A."/>
            <person name="Hastie A."/>
            <person name="Hormozdiari F."/>
            <person name="Dougherty M."/>
            <person name="Liu R."/>
            <person name="Chaisson M."/>
            <person name="Hoppe E."/>
            <person name="Hill C."/>
            <person name="Pang A."/>
            <person name="Hillier L."/>
            <person name="Baker C."/>
            <person name="Armstrong J."/>
            <person name="Shendure J."/>
            <person name="Paten B."/>
            <person name="Wilson R."/>
            <person name="Chao H."/>
            <person name="Schneider V."/>
            <person name="Ventura M."/>
            <person name="Kronenberg Z."/>
            <person name="Murali S."/>
            <person name="Gordon D."/>
            <person name="Cantsilieris S."/>
            <person name="Munson K."/>
            <person name="Nelson B."/>
            <person name="Raja A."/>
            <person name="Underwood J."/>
            <person name="Diekhans M."/>
            <person name="Fiddes I."/>
            <person name="Haussler D."/>
            <person name="Eichler E."/>
        </authorList>
    </citation>
    <scope>NUCLEOTIDE SEQUENCE [LARGE SCALE GENOMIC DNA]</scope>
    <source>
        <strain evidence="4">Susie</strain>
    </source>
</reference>